<dbReference type="EMBL" id="LT599584">
    <property type="protein sequence ID" value="SBW84241.1"/>
    <property type="molecule type" value="Genomic_DNA"/>
</dbReference>
<gene>
    <name evidence="1" type="ORF">PVE_R2G0212</name>
</gene>
<sequence>MKLFKSVAQAVSKFVMIRYHRRMALAYRKLASHHADLVIHTQHRVPTVSLAKLRGNAVTHDQKAKAIRIGE</sequence>
<organism evidence="1 2">
    <name type="scientific">Pseudomonas veronii 1YdBTEX2</name>
    <dbReference type="NCBI Taxonomy" id="1295141"/>
    <lineage>
        <taxon>Bacteria</taxon>
        <taxon>Pseudomonadati</taxon>
        <taxon>Pseudomonadota</taxon>
        <taxon>Gammaproteobacteria</taxon>
        <taxon>Pseudomonadales</taxon>
        <taxon>Pseudomonadaceae</taxon>
        <taxon>Pseudomonas</taxon>
    </lineage>
</organism>
<evidence type="ECO:0000313" key="1">
    <source>
        <dbReference type="EMBL" id="SBW84241.1"/>
    </source>
</evidence>
<proteinExistence type="predicted"/>
<name>A0A1D3K7Q9_PSEVE</name>
<dbReference type="AlphaFoldDB" id="A0A1D3K7Q9"/>
<evidence type="ECO:0000313" key="2">
    <source>
        <dbReference type="Proteomes" id="UP000245431"/>
    </source>
</evidence>
<protein>
    <submittedName>
        <fullName evidence="1">Uncharacterized protein</fullName>
    </submittedName>
</protein>
<reference evidence="2" key="1">
    <citation type="submission" date="2016-07" db="EMBL/GenBank/DDBJ databases">
        <authorList>
            <person name="Florea S."/>
            <person name="Webb J.S."/>
            <person name="Jaromczyk J."/>
            <person name="Schardl C.L."/>
        </authorList>
    </citation>
    <scope>NUCLEOTIDE SEQUENCE [LARGE SCALE GENOMIC DNA]</scope>
    <source>
        <strain evidence="2">1YdBTEX2</strain>
    </source>
</reference>
<dbReference type="Proteomes" id="UP000245431">
    <property type="component" value="Chromosome PVE_r2"/>
</dbReference>
<accession>A0A1D3K7Q9</accession>